<comment type="caution">
    <text evidence="4">The sequence shown here is derived from an EMBL/GenBank/DDBJ whole genome shotgun (WGS) entry which is preliminary data.</text>
</comment>
<feature type="transmembrane region" description="Helical" evidence="3">
    <location>
        <begin position="48"/>
        <end position="67"/>
    </location>
</feature>
<dbReference type="PANTHER" id="PTHR34295:SF1">
    <property type="entry name" value="BIOTIN TRANSPORTER BIOY"/>
    <property type="match status" value="1"/>
</dbReference>
<dbReference type="PANTHER" id="PTHR34295">
    <property type="entry name" value="BIOTIN TRANSPORTER BIOY"/>
    <property type="match status" value="1"/>
</dbReference>
<keyword evidence="2" id="KW-0813">Transport</keyword>
<comment type="subcellular location">
    <subcellularLocation>
        <location evidence="2">Cell membrane</location>
        <topology evidence="2">Multi-pass membrane protein</topology>
    </subcellularLocation>
</comment>
<evidence type="ECO:0000256" key="2">
    <source>
        <dbReference type="PIRNR" id="PIRNR016661"/>
    </source>
</evidence>
<reference evidence="4" key="1">
    <citation type="submission" date="2020-08" db="EMBL/GenBank/DDBJ databases">
        <authorList>
            <person name="Cejkova D."/>
            <person name="Kubasova T."/>
            <person name="Jahodarova E."/>
            <person name="Rychlik I."/>
        </authorList>
    </citation>
    <scope>NUCLEOTIDE SEQUENCE</scope>
    <source>
        <strain evidence="4">An582</strain>
    </source>
</reference>
<feature type="transmembrane region" description="Helical" evidence="3">
    <location>
        <begin position="97"/>
        <end position="116"/>
    </location>
</feature>
<protein>
    <recommendedName>
        <fullName evidence="2">Biotin transporter</fullName>
    </recommendedName>
</protein>
<feature type="transmembrane region" description="Helical" evidence="3">
    <location>
        <begin position="163"/>
        <end position="189"/>
    </location>
</feature>
<keyword evidence="3" id="KW-0812">Transmembrane</keyword>
<evidence type="ECO:0000256" key="3">
    <source>
        <dbReference type="SAM" id="Phobius"/>
    </source>
</evidence>
<dbReference type="GO" id="GO:0005886">
    <property type="term" value="C:plasma membrane"/>
    <property type="evidence" value="ECO:0007669"/>
    <property type="project" value="UniProtKB-SubCell"/>
</dbReference>
<evidence type="ECO:0000256" key="1">
    <source>
        <dbReference type="ARBA" id="ARBA00010692"/>
    </source>
</evidence>
<evidence type="ECO:0000313" key="5">
    <source>
        <dbReference type="Proteomes" id="UP000705508"/>
    </source>
</evidence>
<proteinExistence type="inferred from homology"/>
<accession>A0A939BFZ2</accession>
<evidence type="ECO:0000313" key="4">
    <source>
        <dbReference type="EMBL" id="MBM6947783.1"/>
    </source>
</evidence>
<organism evidence="4 5">
    <name type="scientific">Mordavella massiliensis</name>
    <dbReference type="NCBI Taxonomy" id="1871024"/>
    <lineage>
        <taxon>Bacteria</taxon>
        <taxon>Bacillati</taxon>
        <taxon>Bacillota</taxon>
        <taxon>Clostridia</taxon>
        <taxon>Eubacteriales</taxon>
        <taxon>Clostridiaceae</taxon>
        <taxon>Mordavella</taxon>
    </lineage>
</organism>
<reference evidence="4" key="2">
    <citation type="journal article" date="2021" name="Sci. Rep.">
        <title>The distribution of antibiotic resistance genes in chicken gut microbiota commensals.</title>
        <authorList>
            <person name="Juricova H."/>
            <person name="Matiasovicova J."/>
            <person name="Kubasova T."/>
            <person name="Cejkova D."/>
            <person name="Rychlik I."/>
        </authorList>
    </citation>
    <scope>NUCLEOTIDE SEQUENCE</scope>
    <source>
        <strain evidence="4">An582</strain>
    </source>
</reference>
<feature type="transmembrane region" description="Helical" evidence="3">
    <location>
        <begin position="21"/>
        <end position="42"/>
    </location>
</feature>
<dbReference type="EMBL" id="JACJKS010000004">
    <property type="protein sequence ID" value="MBM6947783.1"/>
    <property type="molecule type" value="Genomic_DNA"/>
</dbReference>
<dbReference type="Gene3D" id="1.10.1760.20">
    <property type="match status" value="1"/>
</dbReference>
<sequence>MNVSHSKKGSALPRTDKKIQTLTLCGLFTALVAIGAFIQITIPVQPLPMHFTLQFYFALLAGFLLGGKYGSLSVGIYLLIGLCGIPVFAAGGGPSYLLRPTFGFLLGFFFTAAVVGRLTEIFRPKGRFSYLAVSMAGFAVMYLSGNLYYYFMSNYVLDTPVPWSVVIFNCFLLTAAGDFLLCVLASLTARRLDIIMKRFIH</sequence>
<dbReference type="RefSeq" id="WP_204905836.1">
    <property type="nucleotide sequence ID" value="NZ_JACJKS010000004.1"/>
</dbReference>
<dbReference type="Pfam" id="PF02632">
    <property type="entry name" value="BioY"/>
    <property type="match status" value="1"/>
</dbReference>
<dbReference type="Proteomes" id="UP000705508">
    <property type="component" value="Unassembled WGS sequence"/>
</dbReference>
<comment type="similarity">
    <text evidence="1 2">Belongs to the BioY family.</text>
</comment>
<keyword evidence="2 3" id="KW-0472">Membrane</keyword>
<feature type="transmembrane region" description="Helical" evidence="3">
    <location>
        <begin position="74"/>
        <end position="91"/>
    </location>
</feature>
<feature type="transmembrane region" description="Helical" evidence="3">
    <location>
        <begin position="128"/>
        <end position="151"/>
    </location>
</feature>
<keyword evidence="2" id="KW-1003">Cell membrane</keyword>
<name>A0A939BFZ2_9CLOT</name>
<dbReference type="PIRSF" id="PIRSF016661">
    <property type="entry name" value="BioY"/>
    <property type="match status" value="1"/>
</dbReference>
<dbReference type="InterPro" id="IPR003784">
    <property type="entry name" value="BioY"/>
</dbReference>
<dbReference type="AlphaFoldDB" id="A0A939BFZ2"/>
<keyword evidence="3" id="KW-1133">Transmembrane helix</keyword>
<dbReference type="GO" id="GO:0015225">
    <property type="term" value="F:biotin transmembrane transporter activity"/>
    <property type="evidence" value="ECO:0007669"/>
    <property type="project" value="UniProtKB-UniRule"/>
</dbReference>
<gene>
    <name evidence="4" type="ORF">H6A20_03765</name>
</gene>